<evidence type="ECO:0000256" key="5">
    <source>
        <dbReference type="ARBA" id="ARBA00023136"/>
    </source>
</evidence>
<dbReference type="AlphaFoldDB" id="A0A0K9GW80"/>
<keyword evidence="4 6" id="KW-1133">Transmembrane helix</keyword>
<feature type="transmembrane region" description="Helical" evidence="6">
    <location>
        <begin position="368"/>
        <end position="388"/>
    </location>
</feature>
<evidence type="ECO:0000313" key="9">
    <source>
        <dbReference type="Proteomes" id="UP000037146"/>
    </source>
</evidence>
<dbReference type="InterPro" id="IPR011701">
    <property type="entry name" value="MFS"/>
</dbReference>
<dbReference type="OrthoDB" id="9814001at2"/>
<dbReference type="InterPro" id="IPR052714">
    <property type="entry name" value="MFS_Exporter"/>
</dbReference>
<evidence type="ECO:0000256" key="2">
    <source>
        <dbReference type="ARBA" id="ARBA00022448"/>
    </source>
</evidence>
<feature type="transmembrane region" description="Helical" evidence="6">
    <location>
        <begin position="280"/>
        <end position="298"/>
    </location>
</feature>
<evidence type="ECO:0000256" key="3">
    <source>
        <dbReference type="ARBA" id="ARBA00022692"/>
    </source>
</evidence>
<keyword evidence="2" id="KW-0813">Transport</keyword>
<feature type="transmembrane region" description="Helical" evidence="6">
    <location>
        <begin position="174"/>
        <end position="195"/>
    </location>
</feature>
<feature type="domain" description="Major facilitator superfamily (MFS) profile" evidence="7">
    <location>
        <begin position="20"/>
        <end position="392"/>
    </location>
</feature>
<evidence type="ECO:0000256" key="6">
    <source>
        <dbReference type="SAM" id="Phobius"/>
    </source>
</evidence>
<feature type="transmembrane region" description="Helical" evidence="6">
    <location>
        <begin position="250"/>
        <end position="268"/>
    </location>
</feature>
<feature type="transmembrane region" description="Helical" evidence="6">
    <location>
        <begin position="85"/>
        <end position="113"/>
    </location>
</feature>
<evidence type="ECO:0000259" key="7">
    <source>
        <dbReference type="PROSITE" id="PS50850"/>
    </source>
</evidence>
<dbReference type="Gene3D" id="1.20.1250.20">
    <property type="entry name" value="MFS general substrate transporter like domains"/>
    <property type="match status" value="1"/>
</dbReference>
<evidence type="ECO:0000256" key="1">
    <source>
        <dbReference type="ARBA" id="ARBA00004651"/>
    </source>
</evidence>
<gene>
    <name evidence="8" type="ORF">AC625_16405</name>
</gene>
<sequence length="396" mass="43622">MDKAIVTQRPQGSDKIWTRDFVIICIANFFIFLGFQMTLPTIPLFVEYLGGNDQLIGIVVGIFTFSALIVRPFAGQILETKGRKFVFLIGLSLFVVTVGAFGFMVSIFMLFALRVAQGIGWGFSTTASGTIATDIIPASRRGEGMGFYGLSGNLALAIGPSLGLVLAGKLSFQTLFLLCGTLGLGAVFLASFIHYKKGEKSAVKTTTRKLDIYEKTALQPSILLFFITVTFGGIATFLPLYSIKQGVTGIQWYFLIYAMALLFTRLYAGRLYDTNGHKFIYIPSAMCIFIAMLLLAWLPNNIVLYTAAIFYGLGFGTVQPALQAWSIEKAERNRKGMANATFFSFFDLGVGIGAITFGQIGYLFGYRIIYLTSALSIFISMIIYLYFLKKNEQSLV</sequence>
<comment type="subcellular location">
    <subcellularLocation>
        <location evidence="1">Cell membrane</location>
        <topology evidence="1">Multi-pass membrane protein</topology>
    </subcellularLocation>
</comment>
<feature type="transmembrane region" description="Helical" evidence="6">
    <location>
        <begin position="119"/>
        <end position="136"/>
    </location>
</feature>
<feature type="transmembrane region" description="Helical" evidence="6">
    <location>
        <begin position="21"/>
        <end position="42"/>
    </location>
</feature>
<keyword evidence="9" id="KW-1185">Reference proteome</keyword>
<feature type="transmembrane region" description="Helical" evidence="6">
    <location>
        <begin position="342"/>
        <end position="362"/>
    </location>
</feature>
<dbReference type="PROSITE" id="PS50850">
    <property type="entry name" value="MFS"/>
    <property type="match status" value="1"/>
</dbReference>
<dbReference type="CDD" id="cd17489">
    <property type="entry name" value="MFS_YfcJ_like"/>
    <property type="match status" value="1"/>
</dbReference>
<name>A0A0K9GW80_9BACI</name>
<dbReference type="PANTHER" id="PTHR23531:SF2">
    <property type="entry name" value="PERMEASE"/>
    <property type="match status" value="1"/>
</dbReference>
<dbReference type="Proteomes" id="UP000037146">
    <property type="component" value="Unassembled WGS sequence"/>
</dbReference>
<dbReference type="PANTHER" id="PTHR23531">
    <property type="entry name" value="QUINOLENE RESISTANCE PROTEIN NORA"/>
    <property type="match status" value="1"/>
</dbReference>
<organism evidence="8 9">
    <name type="scientific">Peribacillus loiseleuriae</name>
    <dbReference type="NCBI Taxonomy" id="1679170"/>
    <lineage>
        <taxon>Bacteria</taxon>
        <taxon>Bacillati</taxon>
        <taxon>Bacillota</taxon>
        <taxon>Bacilli</taxon>
        <taxon>Bacillales</taxon>
        <taxon>Bacillaceae</taxon>
        <taxon>Peribacillus</taxon>
    </lineage>
</organism>
<accession>A0A0K9GW80</accession>
<keyword evidence="3 6" id="KW-0812">Transmembrane</keyword>
<feature type="transmembrane region" description="Helical" evidence="6">
    <location>
        <begin position="216"/>
        <end position="238"/>
    </location>
</feature>
<dbReference type="InterPro" id="IPR020846">
    <property type="entry name" value="MFS_dom"/>
</dbReference>
<dbReference type="Pfam" id="PF07690">
    <property type="entry name" value="MFS_1"/>
    <property type="match status" value="1"/>
</dbReference>
<dbReference type="PATRIC" id="fig|1679170.3.peg.3730"/>
<feature type="transmembrane region" description="Helical" evidence="6">
    <location>
        <begin position="148"/>
        <end position="168"/>
    </location>
</feature>
<feature type="transmembrane region" description="Helical" evidence="6">
    <location>
        <begin position="54"/>
        <end position="73"/>
    </location>
</feature>
<dbReference type="InterPro" id="IPR036259">
    <property type="entry name" value="MFS_trans_sf"/>
</dbReference>
<dbReference type="GO" id="GO:0022857">
    <property type="term" value="F:transmembrane transporter activity"/>
    <property type="evidence" value="ECO:0007669"/>
    <property type="project" value="InterPro"/>
</dbReference>
<dbReference type="GO" id="GO:0005886">
    <property type="term" value="C:plasma membrane"/>
    <property type="evidence" value="ECO:0007669"/>
    <property type="project" value="UniProtKB-SubCell"/>
</dbReference>
<comment type="caution">
    <text evidence="8">The sequence shown here is derived from an EMBL/GenBank/DDBJ whole genome shotgun (WGS) entry which is preliminary data.</text>
</comment>
<dbReference type="SUPFAM" id="SSF103473">
    <property type="entry name" value="MFS general substrate transporter"/>
    <property type="match status" value="1"/>
</dbReference>
<keyword evidence="5 6" id="KW-0472">Membrane</keyword>
<dbReference type="RefSeq" id="WP_049682259.1">
    <property type="nucleotide sequence ID" value="NZ_LFZW01000001.1"/>
</dbReference>
<proteinExistence type="predicted"/>
<dbReference type="STRING" id="1679170.AC625_16405"/>
<protein>
    <submittedName>
        <fullName evidence="8">MFS transporter</fullName>
    </submittedName>
</protein>
<reference evidence="9" key="1">
    <citation type="submission" date="2015-07" db="EMBL/GenBank/DDBJ databases">
        <title>Genome sequencing project for genomic taxonomy and phylogenomics of Bacillus-like bacteria.</title>
        <authorList>
            <person name="Liu B."/>
            <person name="Wang J."/>
            <person name="Zhu Y."/>
            <person name="Liu G."/>
            <person name="Chen Q."/>
            <person name="Chen Z."/>
            <person name="Lan J."/>
            <person name="Che J."/>
            <person name="Ge C."/>
            <person name="Shi H."/>
            <person name="Pan Z."/>
            <person name="Liu X."/>
        </authorList>
    </citation>
    <scope>NUCLEOTIDE SEQUENCE [LARGE SCALE GENOMIC DNA]</scope>
    <source>
        <strain evidence="9">FJAT-27997</strain>
    </source>
</reference>
<evidence type="ECO:0000313" key="8">
    <source>
        <dbReference type="EMBL" id="KMY50910.1"/>
    </source>
</evidence>
<evidence type="ECO:0000256" key="4">
    <source>
        <dbReference type="ARBA" id="ARBA00022989"/>
    </source>
</evidence>
<feature type="transmembrane region" description="Helical" evidence="6">
    <location>
        <begin position="304"/>
        <end position="322"/>
    </location>
</feature>
<dbReference type="EMBL" id="LFZW01000001">
    <property type="protein sequence ID" value="KMY50910.1"/>
    <property type="molecule type" value="Genomic_DNA"/>
</dbReference>